<name>A0A0B4C465_9CAUL</name>
<dbReference type="STRING" id="172043.RM53_14715"/>
<dbReference type="SUPFAM" id="SSF52172">
    <property type="entry name" value="CheY-like"/>
    <property type="match status" value="1"/>
</dbReference>
<feature type="transmembrane region" description="Helical" evidence="6">
    <location>
        <begin position="76"/>
        <end position="100"/>
    </location>
</feature>
<organism evidence="9 10">
    <name type="scientific">Brevundimonas nasdae</name>
    <dbReference type="NCBI Taxonomy" id="172043"/>
    <lineage>
        <taxon>Bacteria</taxon>
        <taxon>Pseudomonadati</taxon>
        <taxon>Pseudomonadota</taxon>
        <taxon>Alphaproteobacteria</taxon>
        <taxon>Caulobacterales</taxon>
        <taxon>Caulobacteraceae</taxon>
        <taxon>Brevundimonas</taxon>
    </lineage>
</organism>
<comment type="caution">
    <text evidence="9">The sequence shown here is derived from an EMBL/GenBank/DDBJ whole genome shotgun (WGS) entry which is preliminary data.</text>
</comment>
<evidence type="ECO:0000256" key="3">
    <source>
        <dbReference type="ARBA" id="ARBA00022553"/>
    </source>
</evidence>
<dbReference type="Gene3D" id="3.30.565.10">
    <property type="entry name" value="Histidine kinase-like ATPase, C-terminal domain"/>
    <property type="match status" value="1"/>
</dbReference>
<dbReference type="Pfam" id="PF00512">
    <property type="entry name" value="HisKA"/>
    <property type="match status" value="1"/>
</dbReference>
<feature type="transmembrane region" description="Helical" evidence="6">
    <location>
        <begin position="159"/>
        <end position="179"/>
    </location>
</feature>
<evidence type="ECO:0000256" key="2">
    <source>
        <dbReference type="ARBA" id="ARBA00012438"/>
    </source>
</evidence>
<dbReference type="CDD" id="cd17546">
    <property type="entry name" value="REC_hyHK_CKI1_RcsC-like"/>
    <property type="match status" value="1"/>
</dbReference>
<feature type="domain" description="Response regulatory" evidence="8">
    <location>
        <begin position="457"/>
        <end position="574"/>
    </location>
</feature>
<dbReference type="AlphaFoldDB" id="A0A0B4C465"/>
<keyword evidence="6" id="KW-0812">Transmembrane</keyword>
<dbReference type="PROSITE" id="PS50110">
    <property type="entry name" value="RESPONSE_REGULATORY"/>
    <property type="match status" value="1"/>
</dbReference>
<dbReference type="Pfam" id="PF02518">
    <property type="entry name" value="HATPase_c"/>
    <property type="match status" value="1"/>
</dbReference>
<dbReference type="FunFam" id="3.30.565.10:FF:000010">
    <property type="entry name" value="Sensor histidine kinase RcsC"/>
    <property type="match status" value="1"/>
</dbReference>
<gene>
    <name evidence="9" type="ORF">RM53_14715</name>
</gene>
<dbReference type="GO" id="GO:0000155">
    <property type="term" value="F:phosphorelay sensor kinase activity"/>
    <property type="evidence" value="ECO:0007669"/>
    <property type="project" value="InterPro"/>
</dbReference>
<evidence type="ECO:0000259" key="8">
    <source>
        <dbReference type="PROSITE" id="PS50110"/>
    </source>
</evidence>
<dbReference type="InterPro" id="IPR036890">
    <property type="entry name" value="HATPase_C_sf"/>
</dbReference>
<keyword evidence="3 5" id="KW-0597">Phosphoprotein</keyword>
<dbReference type="InterPro" id="IPR003594">
    <property type="entry name" value="HATPase_dom"/>
</dbReference>
<keyword evidence="6" id="KW-0472">Membrane</keyword>
<sequence>MGFLHSIAPLLASSARERVKQVPVRLLLAALVGWAMTEAGMLRWVPLWLAVAIVVQAFELWAMAPFRRAEPSQSSLSVFVALASTTAMATTYAVIALVIWSTNHPALVTLAALTMAGGLLTNVASGIASRTIFFIGGSPYLAALALMPAIKVIQGDTRGVVVMTLSAILFVGMVLNIYWRVHGSREAEVKSRAEAETRLEQAQAAMADRAAMAAIVSHELRTPVSAILAGAHVIRDGKSPEHPEETADLIIDAGRLMTGMLNDLLDHSKMEAGAMTMESRDFELGDLMRDTVRFWTAPAADKGLTLDMSGVDSEAVWLRGDPYRLRQIINNLVSNAIKFTSTGAIRLEASAPGGDGKHCLTLTVTDQGAGIAPEAMSRLFTPFAQGSAEVARTYGGTGLGLTVSRELARLMGGDLTVESSPGQGAAFTLCVDLPAGQPTQVLDGQETAAPVLARRLRVLAVDDHEINRRTISLVLQPLDVDLTTASDGHLALALLSEKAFDVVLMDVNMPGIDGNETTRRLRASDGPNADAPVIGFSAGTEAEQVQACYAAGMTDWLAKPLEPKKLYDALHRATSTAAQVKAA</sequence>
<proteinExistence type="predicted"/>
<evidence type="ECO:0000256" key="4">
    <source>
        <dbReference type="ARBA" id="ARBA00023012"/>
    </source>
</evidence>
<evidence type="ECO:0000313" key="9">
    <source>
        <dbReference type="EMBL" id="KIC55819.1"/>
    </source>
</evidence>
<keyword evidence="4" id="KW-0902">Two-component regulatory system</keyword>
<dbReference type="EC" id="2.7.13.3" evidence="2"/>
<feature type="transmembrane region" description="Helical" evidence="6">
    <location>
        <begin position="47"/>
        <end position="64"/>
    </location>
</feature>
<dbReference type="EMBL" id="JWSY01000029">
    <property type="protein sequence ID" value="KIC55819.1"/>
    <property type="molecule type" value="Genomic_DNA"/>
</dbReference>
<evidence type="ECO:0000256" key="5">
    <source>
        <dbReference type="PROSITE-ProRule" id="PRU00169"/>
    </source>
</evidence>
<dbReference type="CDD" id="cd00082">
    <property type="entry name" value="HisKA"/>
    <property type="match status" value="1"/>
</dbReference>
<dbReference type="PANTHER" id="PTHR45339:SF1">
    <property type="entry name" value="HYBRID SIGNAL TRANSDUCTION HISTIDINE KINASE J"/>
    <property type="match status" value="1"/>
</dbReference>
<dbReference type="InterPro" id="IPR011006">
    <property type="entry name" value="CheY-like_superfamily"/>
</dbReference>
<dbReference type="PANTHER" id="PTHR45339">
    <property type="entry name" value="HYBRID SIGNAL TRANSDUCTION HISTIDINE KINASE J"/>
    <property type="match status" value="1"/>
</dbReference>
<dbReference type="SMART" id="SM00387">
    <property type="entry name" value="HATPase_c"/>
    <property type="match status" value="1"/>
</dbReference>
<dbReference type="SUPFAM" id="SSF55874">
    <property type="entry name" value="ATPase domain of HSP90 chaperone/DNA topoisomerase II/histidine kinase"/>
    <property type="match status" value="1"/>
</dbReference>
<dbReference type="InterPro" id="IPR005467">
    <property type="entry name" value="His_kinase_dom"/>
</dbReference>
<dbReference type="SMART" id="SM00388">
    <property type="entry name" value="HisKA"/>
    <property type="match status" value="1"/>
</dbReference>
<evidence type="ECO:0000256" key="1">
    <source>
        <dbReference type="ARBA" id="ARBA00000085"/>
    </source>
</evidence>
<dbReference type="InterPro" id="IPR036097">
    <property type="entry name" value="HisK_dim/P_sf"/>
</dbReference>
<feature type="domain" description="Histidine kinase" evidence="7">
    <location>
        <begin position="215"/>
        <end position="435"/>
    </location>
</feature>
<dbReference type="InterPro" id="IPR003661">
    <property type="entry name" value="HisK_dim/P_dom"/>
</dbReference>
<dbReference type="RefSeq" id="WP_039247962.1">
    <property type="nucleotide sequence ID" value="NZ_JWSY01000029.1"/>
</dbReference>
<dbReference type="PRINTS" id="PR00344">
    <property type="entry name" value="BCTRLSENSOR"/>
</dbReference>
<dbReference type="Pfam" id="PF00072">
    <property type="entry name" value="Response_reg"/>
    <property type="match status" value="1"/>
</dbReference>
<evidence type="ECO:0000259" key="7">
    <source>
        <dbReference type="PROSITE" id="PS50109"/>
    </source>
</evidence>
<evidence type="ECO:0000313" key="10">
    <source>
        <dbReference type="Proteomes" id="UP000031166"/>
    </source>
</evidence>
<dbReference type="InterPro" id="IPR004358">
    <property type="entry name" value="Sig_transdc_His_kin-like_C"/>
</dbReference>
<feature type="transmembrane region" description="Helical" evidence="6">
    <location>
        <begin position="132"/>
        <end position="153"/>
    </location>
</feature>
<dbReference type="CDD" id="cd16922">
    <property type="entry name" value="HATPase_EvgS-ArcB-TorS-like"/>
    <property type="match status" value="1"/>
</dbReference>
<dbReference type="InterPro" id="IPR001789">
    <property type="entry name" value="Sig_transdc_resp-reg_receiver"/>
</dbReference>
<comment type="catalytic activity">
    <reaction evidence="1">
        <text>ATP + protein L-histidine = ADP + protein N-phospho-L-histidine.</text>
        <dbReference type="EC" id="2.7.13.3"/>
    </reaction>
</comment>
<reference evidence="9 10" key="1">
    <citation type="submission" date="2014-12" db="EMBL/GenBank/DDBJ databases">
        <title>Genome sequencing of Brevundimonas nasdae TPW30.</title>
        <authorList>
            <person name="Tan P.W."/>
            <person name="Chan K.-G."/>
        </authorList>
    </citation>
    <scope>NUCLEOTIDE SEQUENCE [LARGE SCALE GENOMIC DNA]</scope>
    <source>
        <strain evidence="9 10">TPW30</strain>
    </source>
</reference>
<evidence type="ECO:0000256" key="6">
    <source>
        <dbReference type="SAM" id="Phobius"/>
    </source>
</evidence>
<dbReference type="Proteomes" id="UP000031166">
    <property type="component" value="Unassembled WGS sequence"/>
</dbReference>
<keyword evidence="6" id="KW-1133">Transmembrane helix</keyword>
<dbReference type="Gene3D" id="1.10.287.130">
    <property type="match status" value="1"/>
</dbReference>
<keyword evidence="9" id="KW-0418">Kinase</keyword>
<dbReference type="SUPFAM" id="SSF47384">
    <property type="entry name" value="Homodimeric domain of signal transducing histidine kinase"/>
    <property type="match status" value="1"/>
</dbReference>
<dbReference type="PROSITE" id="PS50109">
    <property type="entry name" value="HIS_KIN"/>
    <property type="match status" value="1"/>
</dbReference>
<dbReference type="Gene3D" id="3.40.50.2300">
    <property type="match status" value="1"/>
</dbReference>
<keyword evidence="9" id="KW-0808">Transferase</keyword>
<accession>A0A0B4C465</accession>
<dbReference type="SMART" id="SM00448">
    <property type="entry name" value="REC"/>
    <property type="match status" value="1"/>
</dbReference>
<protein>
    <recommendedName>
        <fullName evidence="2">histidine kinase</fullName>
        <ecNumber evidence="2">2.7.13.3</ecNumber>
    </recommendedName>
</protein>
<feature type="modified residue" description="4-aspartylphosphate" evidence="5">
    <location>
        <position position="506"/>
    </location>
</feature>
<feature type="transmembrane region" description="Helical" evidence="6">
    <location>
        <begin position="106"/>
        <end position="125"/>
    </location>
</feature>